<evidence type="ECO:0000313" key="2">
    <source>
        <dbReference type="Proteomes" id="UP000004105"/>
    </source>
</evidence>
<dbReference type="RefSeq" id="WP_007343228.1">
    <property type="nucleotide sequence ID" value="NZ_GL878494.1"/>
</dbReference>
<dbReference type="Proteomes" id="UP000004105">
    <property type="component" value="Unassembled WGS sequence"/>
</dbReference>
<protein>
    <submittedName>
        <fullName evidence="1">Uncharacterized protein</fullName>
    </submittedName>
</protein>
<comment type="caution">
    <text evidence="1">The sequence shown here is derived from an EMBL/GenBank/DDBJ whole genome shotgun (WGS) entry which is preliminary data.</text>
</comment>
<dbReference type="EMBL" id="AFAY01000046">
    <property type="protein sequence ID" value="EGF09971.1"/>
    <property type="molecule type" value="Genomic_DNA"/>
</dbReference>
<accession>F2BER6</accession>
<gene>
    <name evidence="1" type="ORF">HMPREF9123_2223</name>
</gene>
<dbReference type="HOGENOM" id="CLU_882311_0_0_4"/>
<proteinExistence type="predicted"/>
<dbReference type="AlphaFoldDB" id="F2BER6"/>
<name>F2BER6_9NEIS</name>
<evidence type="ECO:0000313" key="1">
    <source>
        <dbReference type="EMBL" id="EGF09971.1"/>
    </source>
</evidence>
<keyword evidence="2" id="KW-1185">Reference proteome</keyword>
<organism evidence="1 2">
    <name type="scientific">Neisseria bacilliformis ATCC BAA-1200</name>
    <dbReference type="NCBI Taxonomy" id="888742"/>
    <lineage>
        <taxon>Bacteria</taxon>
        <taxon>Pseudomonadati</taxon>
        <taxon>Pseudomonadota</taxon>
        <taxon>Betaproteobacteria</taxon>
        <taxon>Neisseriales</taxon>
        <taxon>Neisseriaceae</taxon>
        <taxon>Neisseria</taxon>
    </lineage>
</organism>
<reference evidence="1 2" key="1">
    <citation type="submission" date="2011-02" db="EMBL/GenBank/DDBJ databases">
        <authorList>
            <person name="Muzny D."/>
            <person name="Qin X."/>
            <person name="Deng J."/>
            <person name="Jiang H."/>
            <person name="Liu Y."/>
            <person name="Qu J."/>
            <person name="Song X.-Z."/>
            <person name="Zhang L."/>
            <person name="Thornton R."/>
            <person name="Coyle M."/>
            <person name="Francisco L."/>
            <person name="Jackson L."/>
            <person name="Javaid M."/>
            <person name="Korchina V."/>
            <person name="Kovar C."/>
            <person name="Mata R."/>
            <person name="Mathew T."/>
            <person name="Ngo R."/>
            <person name="Nguyen L."/>
            <person name="Nguyen N."/>
            <person name="Okwuonu G."/>
            <person name="Ongeri F."/>
            <person name="Pham C."/>
            <person name="Simmons D."/>
            <person name="Wilczek-Boney K."/>
            <person name="Hale W."/>
            <person name="Jakkamsetti A."/>
            <person name="Pham P."/>
            <person name="Ruth R."/>
            <person name="San Lucas F."/>
            <person name="Warren J."/>
            <person name="Zhang J."/>
            <person name="Zhao Z."/>
            <person name="Zhou C."/>
            <person name="Zhu D."/>
            <person name="Lee S."/>
            <person name="Bess C."/>
            <person name="Blankenburg K."/>
            <person name="Forbes L."/>
            <person name="Fu Q."/>
            <person name="Gubbala S."/>
            <person name="Hirani K."/>
            <person name="Jayaseelan J.C."/>
            <person name="Lara F."/>
            <person name="Munidasa M."/>
            <person name="Palculict T."/>
            <person name="Patil S."/>
            <person name="Pu L.-L."/>
            <person name="Saada N."/>
            <person name="Tang L."/>
            <person name="Weissenberger G."/>
            <person name="Zhu Y."/>
            <person name="Hemphill L."/>
            <person name="Shang Y."/>
            <person name="Youmans B."/>
            <person name="Ayvaz T."/>
            <person name="Ross M."/>
            <person name="Santibanez J."/>
            <person name="Aqrawi P."/>
            <person name="Gross S."/>
            <person name="Joshi V."/>
            <person name="Fowler G."/>
            <person name="Nazareth L."/>
            <person name="Reid J."/>
            <person name="Worley K."/>
            <person name="Petrosino J."/>
            <person name="Highlander S."/>
            <person name="Gibbs R."/>
        </authorList>
    </citation>
    <scope>NUCLEOTIDE SEQUENCE [LARGE SCALE GENOMIC DNA]</scope>
    <source>
        <strain evidence="1 2">ATCC BAA-1200</strain>
    </source>
</reference>
<sequence length="315" mass="35792">MSLNPVYLWNPQNFPDPQAMLPDGFDAAHRIVSEWADQPLPQGADTSAFDKLAEYIAEAARSGKASADFKAAYADIGTQVAEQLKSRAVLELHEHYLELMPILTCRSESLGLVLYDANGYLLLPDGREYPDQETQDEIAAYWRQREAEEQKWRQENRGLPKNIKDFYKYFRPKVDELMARHGFEYAPHLFNPAAYGRKKMEPDLIIYAKPMTNGQQTIYINYRDVYKDGEYSSLGLGWYLSDETVERIYLHELDNIPLIYGQTEKKQLIRGGGRYGILSEPNMVSRGADGYIQNRNRDRGAAGLLGSEAAGSGMD</sequence>